<dbReference type="Proteomes" id="UP000276133">
    <property type="component" value="Unassembled WGS sequence"/>
</dbReference>
<feature type="transmembrane region" description="Helical" evidence="1">
    <location>
        <begin position="6"/>
        <end position="30"/>
    </location>
</feature>
<proteinExistence type="predicted"/>
<gene>
    <name evidence="2" type="ORF">BpHYR1_014844</name>
</gene>
<dbReference type="EMBL" id="REGN01013171">
    <property type="protein sequence ID" value="RMZ94275.1"/>
    <property type="molecule type" value="Genomic_DNA"/>
</dbReference>
<accession>A0A3M7P5D3</accession>
<evidence type="ECO:0000313" key="2">
    <source>
        <dbReference type="EMBL" id="RMZ94275.1"/>
    </source>
</evidence>
<feature type="non-terminal residue" evidence="2">
    <location>
        <position position="1"/>
    </location>
</feature>
<keyword evidence="1" id="KW-1133">Transmembrane helix</keyword>
<sequence>INYYYILYFDFLILISNFNLPITISSLTCFQNIKITTQNFFNMTIMFCEIQYKMIKRTEKNLKTILHSQN</sequence>
<keyword evidence="1" id="KW-0812">Transmembrane</keyword>
<organism evidence="2 3">
    <name type="scientific">Brachionus plicatilis</name>
    <name type="common">Marine rotifer</name>
    <name type="synonym">Brachionus muelleri</name>
    <dbReference type="NCBI Taxonomy" id="10195"/>
    <lineage>
        <taxon>Eukaryota</taxon>
        <taxon>Metazoa</taxon>
        <taxon>Spiralia</taxon>
        <taxon>Gnathifera</taxon>
        <taxon>Rotifera</taxon>
        <taxon>Eurotatoria</taxon>
        <taxon>Monogononta</taxon>
        <taxon>Pseudotrocha</taxon>
        <taxon>Ploima</taxon>
        <taxon>Brachionidae</taxon>
        <taxon>Brachionus</taxon>
    </lineage>
</organism>
<evidence type="ECO:0000313" key="3">
    <source>
        <dbReference type="Proteomes" id="UP000276133"/>
    </source>
</evidence>
<reference evidence="2 3" key="1">
    <citation type="journal article" date="2018" name="Sci. Rep.">
        <title>Genomic signatures of local adaptation to the degree of environmental predictability in rotifers.</title>
        <authorList>
            <person name="Franch-Gras L."/>
            <person name="Hahn C."/>
            <person name="Garcia-Roger E.M."/>
            <person name="Carmona M.J."/>
            <person name="Serra M."/>
            <person name="Gomez A."/>
        </authorList>
    </citation>
    <scope>NUCLEOTIDE SEQUENCE [LARGE SCALE GENOMIC DNA]</scope>
    <source>
        <strain evidence="2">HYR1</strain>
    </source>
</reference>
<comment type="caution">
    <text evidence="2">The sequence shown here is derived from an EMBL/GenBank/DDBJ whole genome shotgun (WGS) entry which is preliminary data.</text>
</comment>
<protein>
    <submittedName>
        <fullName evidence="2">Uncharacterized protein</fullName>
    </submittedName>
</protein>
<evidence type="ECO:0000256" key="1">
    <source>
        <dbReference type="SAM" id="Phobius"/>
    </source>
</evidence>
<keyword evidence="3" id="KW-1185">Reference proteome</keyword>
<dbReference type="AlphaFoldDB" id="A0A3M7P5D3"/>
<keyword evidence="1" id="KW-0472">Membrane</keyword>
<name>A0A3M7P5D3_BRAPC</name>